<evidence type="ECO:0000313" key="2">
    <source>
        <dbReference type="EMBL" id="NWR78470.1"/>
    </source>
</evidence>
<gene>
    <name evidence="2" type="primary">R3hdm4</name>
    <name evidence="2" type="ORF">CENUNI_R09712</name>
</gene>
<dbReference type="SUPFAM" id="SSF82708">
    <property type="entry name" value="R3H domain"/>
    <property type="match status" value="1"/>
</dbReference>
<feature type="non-terminal residue" evidence="2">
    <location>
        <position position="1"/>
    </location>
</feature>
<dbReference type="PANTHER" id="PTHR32019:SF2">
    <property type="entry name" value="R3H DOMAIN-CONTAINING PROTEIN 4"/>
    <property type="match status" value="1"/>
</dbReference>
<protein>
    <submittedName>
        <fullName evidence="2">R3HD4 protein</fullName>
    </submittedName>
</protein>
<dbReference type="OrthoDB" id="75169at2759"/>
<reference evidence="2 3" key="1">
    <citation type="submission" date="2019-09" db="EMBL/GenBank/DDBJ databases">
        <title>Bird 10,000 Genomes (B10K) Project - Family phase.</title>
        <authorList>
            <person name="Zhang G."/>
        </authorList>
    </citation>
    <scope>NUCLEOTIDE SEQUENCE [LARGE SCALE GENOMIC DNA]</scope>
    <source>
        <strain evidence="2">B10K-DU-017-25</strain>
        <tissue evidence="2">Mixed tissue sample</tissue>
    </source>
</reference>
<dbReference type="PROSITE" id="PS51061">
    <property type="entry name" value="R3H"/>
    <property type="match status" value="1"/>
</dbReference>
<dbReference type="Pfam" id="PF13902">
    <property type="entry name" value="R3H-assoc"/>
    <property type="match status" value="1"/>
</dbReference>
<dbReference type="AlphaFoldDB" id="A0A7K5A4F0"/>
<proteinExistence type="predicted"/>
<dbReference type="InterPro" id="IPR025952">
    <property type="entry name" value="R3H-assoc_dom"/>
</dbReference>
<dbReference type="InterPro" id="IPR001374">
    <property type="entry name" value="R3H_dom"/>
</dbReference>
<accession>A0A7K5A4F0</accession>
<feature type="non-terminal residue" evidence="2">
    <location>
        <position position="225"/>
    </location>
</feature>
<dbReference type="InterPro" id="IPR039629">
    <property type="entry name" value="R3HDM4"/>
</dbReference>
<dbReference type="PANTHER" id="PTHR32019">
    <property type="entry name" value="R3H DOMAIN-CONTAINING PROTEIN 4"/>
    <property type="match status" value="1"/>
</dbReference>
<keyword evidence="3" id="KW-1185">Reference proteome</keyword>
<dbReference type="GO" id="GO:0003676">
    <property type="term" value="F:nucleic acid binding"/>
    <property type="evidence" value="ECO:0007669"/>
    <property type="project" value="UniProtKB-UniRule"/>
</dbReference>
<dbReference type="InterPro" id="IPR036867">
    <property type="entry name" value="R3H_dom_sf"/>
</dbReference>
<name>A0A7K5A4F0_9AVES</name>
<sequence>RRIEDCLPPLETSPAKRFSPSKRKQYYINKAIRNSDLIPKAKGRKSLQRLENTRYLMTLLERDECGNDEGEFVHSATPSIFSEACNNESYVENCPVGTRDASHIQIPSIFSLLAPEHPAYTPKECFQRISRRLRSTLKRGRIPMGTLEGLEEELLAFFSVTPHSVYTALMDNSFKRLLLHALCQYMDLVSASSDIEGKRQMKVSNKHRVFLPPELLLSDYLEQMS</sequence>
<dbReference type="CDD" id="cd02325">
    <property type="entry name" value="R3H"/>
    <property type="match status" value="1"/>
</dbReference>
<feature type="domain" description="R3H" evidence="1">
    <location>
        <begin position="144"/>
        <end position="207"/>
    </location>
</feature>
<evidence type="ECO:0000313" key="3">
    <source>
        <dbReference type="Proteomes" id="UP000517892"/>
    </source>
</evidence>
<comment type="caution">
    <text evidence="2">The sequence shown here is derived from an EMBL/GenBank/DDBJ whole genome shotgun (WGS) entry which is preliminary data.</text>
</comment>
<dbReference type="Proteomes" id="UP000517892">
    <property type="component" value="Unassembled WGS sequence"/>
</dbReference>
<dbReference type="Pfam" id="PF01424">
    <property type="entry name" value="R3H"/>
    <property type="match status" value="1"/>
</dbReference>
<dbReference type="EMBL" id="VYZI01000621">
    <property type="protein sequence ID" value="NWR78470.1"/>
    <property type="molecule type" value="Genomic_DNA"/>
</dbReference>
<evidence type="ECO:0000259" key="1">
    <source>
        <dbReference type="PROSITE" id="PS51061"/>
    </source>
</evidence>
<organism evidence="2 3">
    <name type="scientific">Centropus unirufus</name>
    <dbReference type="NCBI Taxonomy" id="1118519"/>
    <lineage>
        <taxon>Eukaryota</taxon>
        <taxon>Metazoa</taxon>
        <taxon>Chordata</taxon>
        <taxon>Craniata</taxon>
        <taxon>Vertebrata</taxon>
        <taxon>Euteleostomi</taxon>
        <taxon>Archelosauria</taxon>
        <taxon>Archosauria</taxon>
        <taxon>Dinosauria</taxon>
        <taxon>Saurischia</taxon>
        <taxon>Theropoda</taxon>
        <taxon>Coelurosauria</taxon>
        <taxon>Aves</taxon>
        <taxon>Neognathae</taxon>
        <taxon>Neoaves</taxon>
        <taxon>Otidimorphae</taxon>
        <taxon>Cuculiformes</taxon>
        <taxon>Centropidae</taxon>
        <taxon>Centropus</taxon>
    </lineage>
</organism>